<dbReference type="Proteomes" id="UP001225378">
    <property type="component" value="Plasmid unnamed2"/>
</dbReference>
<protein>
    <submittedName>
        <fullName evidence="1">Uncharacterized protein</fullName>
    </submittedName>
</protein>
<dbReference type="KEGG" id="mech:Q9L42_020680"/>
<sequence length="203" mass="23063">MDTLQLNDHLRDTQEISVSRELSAYLDQEGSRGIIPLCPYTGEIQGDTSYLELRHVVLSNGTLIYEISFRDRGDNMALVSSDPDKMLFVISPADIKHIEQLHSLCSTHDLHAIEIETSMVNFRSHDRNGVFAVENDRLSIDPDGYIRALGDIKHSDIPLISDEISLESIKSIQSGEKVLILDNQHPIWEREGFEDETEYDLRP</sequence>
<name>A0AAU7P0K4_9GAMM</name>
<evidence type="ECO:0000313" key="2">
    <source>
        <dbReference type="Proteomes" id="UP001225378"/>
    </source>
</evidence>
<accession>A0AAU7P0K4</accession>
<geneLocation type="plasmid" evidence="1 2">
    <name>unnamed2</name>
</geneLocation>
<proteinExistence type="predicted"/>
<keyword evidence="2" id="KW-1185">Reference proteome</keyword>
<dbReference type="GO" id="GO:0016491">
    <property type="term" value="F:oxidoreductase activity"/>
    <property type="evidence" value="ECO:0007669"/>
    <property type="project" value="UniProtKB-KW"/>
</dbReference>
<dbReference type="EMBL" id="CP157744">
    <property type="protein sequence ID" value="XBS22728.1"/>
    <property type="molecule type" value="Genomic_DNA"/>
</dbReference>
<evidence type="ECO:0000313" key="1">
    <source>
        <dbReference type="EMBL" id="XBS22728.1"/>
    </source>
</evidence>
<keyword evidence="1" id="KW-0614">Plasmid</keyword>
<reference evidence="1 2" key="1">
    <citation type="journal article" date="2024" name="Microbiology">
        <title>Methylomarinum rosea sp. nov., a novel halophilic methanotrophic bacterium from the hypersaline Lake Elton.</title>
        <authorList>
            <person name="Suleimanov R.Z."/>
            <person name="Oshkin I.Y."/>
            <person name="Danilova O.V."/>
            <person name="Suzina N.E."/>
            <person name="Dedysh S.N."/>
        </authorList>
    </citation>
    <scope>NUCLEOTIDE SEQUENCE [LARGE SCALE GENOMIC DNA]</scope>
    <source>
        <strain evidence="1 2">Ch1-1</strain>
        <plasmid evidence="2">unnamed2</plasmid>
    </source>
</reference>
<dbReference type="AlphaFoldDB" id="A0AAU7P0K4"/>
<gene>
    <name evidence="1" type="ORF">Q9L42_020680</name>
</gene>
<dbReference type="RefSeq" id="WP_305910574.1">
    <property type="nucleotide sequence ID" value="NZ_CP157744.1"/>
</dbReference>
<organism evidence="1 2">
    <name type="scientific">Methylomarinum roseum</name>
    <dbReference type="NCBI Taxonomy" id="3067653"/>
    <lineage>
        <taxon>Bacteria</taxon>
        <taxon>Pseudomonadati</taxon>
        <taxon>Pseudomonadota</taxon>
        <taxon>Gammaproteobacteria</taxon>
        <taxon>Methylococcales</taxon>
        <taxon>Methylococcaceae</taxon>
        <taxon>Methylomarinum</taxon>
    </lineage>
</organism>